<sequence>MGLQRAVGGGSRSIAAYLAVSVYSLPKSHLGPSTAYTHVAADEVSNLPLIQTKLRQSFIKDPHQLHSPLTHIHQLTPSTSNSSHSLASNKSRLQIHLQALSSKPSTSVLFWMQQCFAHLELELLPALVQGLLLFNPYCHPHQTLVLPSSRFGSHHHNPSTKDLGIVTVNLHCHDHF</sequence>
<name>A0A9P6NHX3_9BASI</name>
<dbReference type="AlphaFoldDB" id="A0A9P6NHX3"/>
<reference evidence="1" key="1">
    <citation type="submission" date="2013-11" db="EMBL/GenBank/DDBJ databases">
        <title>Genome sequence of the fusiform rust pathogen reveals effectors for host alternation and coevolution with pine.</title>
        <authorList>
            <consortium name="DOE Joint Genome Institute"/>
            <person name="Smith K."/>
            <person name="Pendleton A."/>
            <person name="Kubisiak T."/>
            <person name="Anderson C."/>
            <person name="Salamov A."/>
            <person name="Aerts A."/>
            <person name="Riley R."/>
            <person name="Clum A."/>
            <person name="Lindquist E."/>
            <person name="Ence D."/>
            <person name="Campbell M."/>
            <person name="Kronenberg Z."/>
            <person name="Feau N."/>
            <person name="Dhillon B."/>
            <person name="Hamelin R."/>
            <person name="Burleigh J."/>
            <person name="Smith J."/>
            <person name="Yandell M."/>
            <person name="Nelson C."/>
            <person name="Grigoriev I."/>
            <person name="Davis J."/>
        </authorList>
    </citation>
    <scope>NUCLEOTIDE SEQUENCE</scope>
    <source>
        <strain evidence="1">G11</strain>
    </source>
</reference>
<accession>A0A9P6NHX3</accession>
<protein>
    <submittedName>
        <fullName evidence="1">Uncharacterized protein</fullName>
    </submittedName>
</protein>
<comment type="caution">
    <text evidence="1">The sequence shown here is derived from an EMBL/GenBank/DDBJ whole genome shotgun (WGS) entry which is preliminary data.</text>
</comment>
<keyword evidence="2" id="KW-1185">Reference proteome</keyword>
<dbReference type="EMBL" id="MU167263">
    <property type="protein sequence ID" value="KAG0146263.1"/>
    <property type="molecule type" value="Genomic_DNA"/>
</dbReference>
<proteinExistence type="predicted"/>
<organism evidence="1 2">
    <name type="scientific">Cronartium quercuum f. sp. fusiforme G11</name>
    <dbReference type="NCBI Taxonomy" id="708437"/>
    <lineage>
        <taxon>Eukaryota</taxon>
        <taxon>Fungi</taxon>
        <taxon>Dikarya</taxon>
        <taxon>Basidiomycota</taxon>
        <taxon>Pucciniomycotina</taxon>
        <taxon>Pucciniomycetes</taxon>
        <taxon>Pucciniales</taxon>
        <taxon>Coleosporiaceae</taxon>
        <taxon>Cronartium</taxon>
    </lineage>
</organism>
<gene>
    <name evidence="1" type="ORF">CROQUDRAFT_92882</name>
</gene>
<dbReference type="Proteomes" id="UP000886653">
    <property type="component" value="Unassembled WGS sequence"/>
</dbReference>
<evidence type="ECO:0000313" key="1">
    <source>
        <dbReference type="EMBL" id="KAG0146263.1"/>
    </source>
</evidence>
<evidence type="ECO:0000313" key="2">
    <source>
        <dbReference type="Proteomes" id="UP000886653"/>
    </source>
</evidence>